<organism evidence="3 4">
    <name type="scientific">Polysphondylium violaceum</name>
    <dbReference type="NCBI Taxonomy" id="133409"/>
    <lineage>
        <taxon>Eukaryota</taxon>
        <taxon>Amoebozoa</taxon>
        <taxon>Evosea</taxon>
        <taxon>Eumycetozoa</taxon>
        <taxon>Dictyostelia</taxon>
        <taxon>Dictyosteliales</taxon>
        <taxon>Dictyosteliaceae</taxon>
        <taxon>Polysphondylium</taxon>
    </lineage>
</organism>
<accession>A0A8J4PLX2</accession>
<feature type="compositionally biased region" description="Pro residues" evidence="2">
    <location>
        <begin position="277"/>
        <end position="287"/>
    </location>
</feature>
<dbReference type="Gene3D" id="1.20.1260.60">
    <property type="entry name" value="Vacuolar protein sorting-associated protein Ist1"/>
    <property type="match status" value="1"/>
</dbReference>
<feature type="region of interest" description="Disordered" evidence="2">
    <location>
        <begin position="232"/>
        <end position="352"/>
    </location>
</feature>
<gene>
    <name evidence="3" type="ORF">CYY_008275</name>
</gene>
<evidence type="ECO:0000313" key="3">
    <source>
        <dbReference type="EMBL" id="KAF2070405.1"/>
    </source>
</evidence>
<dbReference type="FunFam" id="1.20.1260.60:FF:000002">
    <property type="entry name" value="Vacuolar protein sorting-associated protein IST1"/>
    <property type="match status" value="1"/>
</dbReference>
<dbReference type="OrthoDB" id="29853at2759"/>
<feature type="compositionally biased region" description="Polar residues" evidence="2">
    <location>
        <begin position="321"/>
        <end position="343"/>
    </location>
</feature>
<dbReference type="InterPro" id="IPR005061">
    <property type="entry name" value="Ist1"/>
</dbReference>
<keyword evidence="4" id="KW-1185">Reference proteome</keyword>
<proteinExistence type="inferred from homology"/>
<evidence type="ECO:0008006" key="5">
    <source>
        <dbReference type="Google" id="ProtNLM"/>
    </source>
</evidence>
<evidence type="ECO:0000313" key="4">
    <source>
        <dbReference type="Proteomes" id="UP000695562"/>
    </source>
</evidence>
<dbReference type="InterPro" id="IPR042277">
    <property type="entry name" value="IST1-like"/>
</dbReference>
<comment type="similarity">
    <text evidence="1">Belongs to the IST1 family.</text>
</comment>
<dbReference type="PANTHER" id="PTHR12161:SF5">
    <property type="entry name" value="IST1 HOMOLOG"/>
    <property type="match status" value="1"/>
</dbReference>
<dbReference type="Pfam" id="PF03398">
    <property type="entry name" value="Ist1"/>
    <property type="match status" value="1"/>
</dbReference>
<protein>
    <recommendedName>
        <fullName evidence="5">IST1-like protein</fullName>
    </recommendedName>
</protein>
<feature type="compositionally biased region" description="Pro residues" evidence="2">
    <location>
        <begin position="235"/>
        <end position="247"/>
    </location>
</feature>
<feature type="compositionally biased region" description="Low complexity" evidence="2">
    <location>
        <begin position="248"/>
        <end position="260"/>
    </location>
</feature>
<feature type="compositionally biased region" description="Low complexity" evidence="2">
    <location>
        <begin position="288"/>
        <end position="320"/>
    </location>
</feature>
<dbReference type="GO" id="GO:0015031">
    <property type="term" value="P:protein transport"/>
    <property type="evidence" value="ECO:0007669"/>
    <property type="project" value="InterPro"/>
</dbReference>
<comment type="caution">
    <text evidence="3">The sequence shown here is derived from an EMBL/GenBank/DDBJ whole genome shotgun (WGS) entry which is preliminary data.</text>
</comment>
<sequence length="378" mass="42745">MFGPQFNQSKLKVQLKLAVSRIQIQRNKKLNLIRDEKRHIAELLRNKNDESARIRVEAVIRDEYLVDCYNIIEILCDLTFNRLQLLVEACEIPYEMRESIHTLVYAAQRLQVPELHLVSQHLKAKFGKQINQENSQCCNGFVNPNIVSKLSMVVPEPFVIFQVLSCIAQEFKIDWCPGVEPITLQAPAMRVEKSMMHPHQQQPIMQQQQPIIQQQQPIMQPMQPIINVQHQSPMMTPPAMPSPPPFPTIIAPQQPPAYQQQPPPSYQPFPNINVNPSAPPPAFPTPPSSLHSSSSSAYSNNSYSGNSNNNMNNNNFNNSNGFPSIPTTSNTNKDTYQNFTSFSPAPYNPTTTTGDTTASIDFDMLTARFEALKKQNGY</sequence>
<dbReference type="EMBL" id="AJWJ01000496">
    <property type="protein sequence ID" value="KAF2070405.1"/>
    <property type="molecule type" value="Genomic_DNA"/>
</dbReference>
<evidence type="ECO:0000256" key="2">
    <source>
        <dbReference type="SAM" id="MobiDB-lite"/>
    </source>
</evidence>
<name>A0A8J4PLX2_9MYCE</name>
<dbReference type="PANTHER" id="PTHR12161">
    <property type="entry name" value="IST1 FAMILY MEMBER"/>
    <property type="match status" value="1"/>
</dbReference>
<evidence type="ECO:0000256" key="1">
    <source>
        <dbReference type="ARBA" id="ARBA00005536"/>
    </source>
</evidence>
<reference evidence="3" key="1">
    <citation type="submission" date="2020-01" db="EMBL/GenBank/DDBJ databases">
        <title>Development of genomics and gene disruption for Polysphondylium violaceum indicates a role for the polyketide synthase stlB in stalk morphogenesis.</title>
        <authorList>
            <person name="Narita B."/>
            <person name="Kawabe Y."/>
            <person name="Kin K."/>
            <person name="Saito T."/>
            <person name="Gibbs R."/>
            <person name="Kuspa A."/>
            <person name="Muzny D."/>
            <person name="Queller D."/>
            <person name="Richards S."/>
            <person name="Strassman J."/>
            <person name="Sucgang R."/>
            <person name="Worley K."/>
            <person name="Schaap P."/>
        </authorList>
    </citation>
    <scope>NUCLEOTIDE SEQUENCE</scope>
    <source>
        <strain evidence="3">QSvi11</strain>
    </source>
</reference>
<dbReference type="AlphaFoldDB" id="A0A8J4PLX2"/>
<dbReference type="Proteomes" id="UP000695562">
    <property type="component" value="Unassembled WGS sequence"/>
</dbReference>